<evidence type="ECO:0000256" key="5">
    <source>
        <dbReference type="SAM" id="MobiDB-lite"/>
    </source>
</evidence>
<evidence type="ECO:0000256" key="4">
    <source>
        <dbReference type="ARBA" id="ARBA00048741"/>
    </source>
</evidence>
<dbReference type="Pfam" id="PF00733">
    <property type="entry name" value="Asn_synthase"/>
    <property type="match status" value="1"/>
</dbReference>
<dbReference type="GO" id="GO:0006529">
    <property type="term" value="P:asparagine biosynthetic process"/>
    <property type="evidence" value="ECO:0007669"/>
    <property type="project" value="UniProtKB-KW"/>
</dbReference>
<proteinExistence type="predicted"/>
<feature type="domain" description="Asparagine synthetase" evidence="6">
    <location>
        <begin position="158"/>
        <end position="536"/>
    </location>
</feature>
<dbReference type="InterPro" id="IPR001962">
    <property type="entry name" value="Asn_synthase"/>
</dbReference>
<dbReference type="SUPFAM" id="SSF52402">
    <property type="entry name" value="Adenine nucleotide alpha hydrolases-like"/>
    <property type="match status" value="1"/>
</dbReference>
<keyword evidence="3" id="KW-0061">Asparagine biosynthesis</keyword>
<comment type="pathway">
    <text evidence="1">Amino-acid biosynthesis; L-asparagine biosynthesis; L-asparagine from L-aspartate (L-Gln route): step 1/1.</text>
</comment>
<dbReference type="PANTHER" id="PTHR43284:SF1">
    <property type="entry name" value="ASPARAGINE SYNTHETASE"/>
    <property type="match status" value="1"/>
</dbReference>
<accession>A0A7Z9D637</accession>
<dbReference type="Gene3D" id="3.40.50.620">
    <property type="entry name" value="HUPs"/>
    <property type="match status" value="1"/>
</dbReference>
<dbReference type="Proteomes" id="UP000282386">
    <property type="component" value="Chromosome"/>
</dbReference>
<dbReference type="AlphaFoldDB" id="A0A7Z9D637"/>
<evidence type="ECO:0000256" key="1">
    <source>
        <dbReference type="ARBA" id="ARBA00005187"/>
    </source>
</evidence>
<evidence type="ECO:0000259" key="6">
    <source>
        <dbReference type="Pfam" id="PF00733"/>
    </source>
</evidence>
<dbReference type="PANTHER" id="PTHR43284">
    <property type="entry name" value="ASPARAGINE SYNTHETASE (GLUTAMINE-HYDROLYZING)"/>
    <property type="match status" value="1"/>
</dbReference>
<evidence type="ECO:0000256" key="2">
    <source>
        <dbReference type="ARBA" id="ARBA00012737"/>
    </source>
</evidence>
<evidence type="ECO:0000256" key="3">
    <source>
        <dbReference type="ARBA" id="ARBA00022888"/>
    </source>
</evidence>
<evidence type="ECO:0000313" key="7">
    <source>
        <dbReference type="EMBL" id="VEI22188.1"/>
    </source>
</evidence>
<dbReference type="EC" id="6.3.5.4" evidence="2"/>
<dbReference type="GO" id="GO:0004066">
    <property type="term" value="F:asparagine synthase (glutamine-hydrolyzing) activity"/>
    <property type="evidence" value="ECO:0007669"/>
    <property type="project" value="UniProtKB-EC"/>
</dbReference>
<organism evidence="7 8">
    <name type="scientific">Rothia aeria</name>
    <dbReference type="NCBI Taxonomy" id="172042"/>
    <lineage>
        <taxon>Bacteria</taxon>
        <taxon>Bacillati</taxon>
        <taxon>Actinomycetota</taxon>
        <taxon>Actinomycetes</taxon>
        <taxon>Micrococcales</taxon>
        <taxon>Micrococcaceae</taxon>
        <taxon>Rothia</taxon>
    </lineage>
</organism>
<dbReference type="InterPro" id="IPR014729">
    <property type="entry name" value="Rossmann-like_a/b/a_fold"/>
</dbReference>
<sequence>MAELYTTSGNVQKISHFLRSSSNNITVRPLPTHEASASNTDSTADSELVSSVSRHRSVYRSKLGPVDLLSTSVKPLVDALNPAINMSRVALGLCRNPPGWVRRIPYWKNITALPPATTVCEDEHGSVQNTSYFADALSLQDSTLSFSDVSQNVYTVLNSVLRRLAEGRTHVSADLSGGVDSTVISVLLAAQNIPFTAFHAGTDDKDNRDTQLAQKIAEHFTIDLIKLDSFTKSTAGFTIPDELRGFSEAPRAWHANLPHLTALVRSARERGSSIHCLGIGGDELFEPMPVQALLYFKQGEKMRAIKAISSVAAAARWPKVSTLRAAFSPETKQRELQRRLTRRGQNIPENIDAFSWFPNFTLPSWLSEEATEQVIELMRATPIPPEEEELDKYRFHIYGSLEFQGEVLRGMNEYFSETGLEFAAPYLEDDMIRSSLVYPGVLSGHGMSKPVILEAMKGTLPEFFYRDIYKSDYSFDLYQDYERSKENFLKMIGDSLLAELNLVDIDTVRTIANSPLGSSETLYDFERMTHMEVWLRENYV</sequence>
<dbReference type="RefSeq" id="WP_186335903.1">
    <property type="nucleotide sequence ID" value="NZ_LR134479.1"/>
</dbReference>
<reference evidence="7 8" key="1">
    <citation type="submission" date="2018-12" db="EMBL/GenBank/DDBJ databases">
        <authorList>
            <consortium name="Pathogen Informatics"/>
        </authorList>
    </citation>
    <scope>NUCLEOTIDE SEQUENCE [LARGE SCALE GENOMIC DNA]</scope>
    <source>
        <strain evidence="7 8">NCTC10207</strain>
    </source>
</reference>
<gene>
    <name evidence="7" type="ORF">NCTC10207_00256</name>
</gene>
<feature type="region of interest" description="Disordered" evidence="5">
    <location>
        <begin position="28"/>
        <end position="49"/>
    </location>
</feature>
<dbReference type="EMBL" id="LR134479">
    <property type="protein sequence ID" value="VEI22188.1"/>
    <property type="molecule type" value="Genomic_DNA"/>
</dbReference>
<feature type="compositionally biased region" description="Low complexity" evidence="5">
    <location>
        <begin position="35"/>
        <end position="49"/>
    </location>
</feature>
<protein>
    <recommendedName>
        <fullName evidence="2">asparagine synthase (glutamine-hydrolyzing)</fullName>
        <ecNumber evidence="2">6.3.5.4</ecNumber>
    </recommendedName>
</protein>
<evidence type="ECO:0000313" key="8">
    <source>
        <dbReference type="Proteomes" id="UP000282386"/>
    </source>
</evidence>
<dbReference type="InterPro" id="IPR051786">
    <property type="entry name" value="ASN_synthetase/amidase"/>
</dbReference>
<comment type="catalytic activity">
    <reaction evidence="4">
        <text>L-aspartate + L-glutamine + ATP + H2O = L-asparagine + L-glutamate + AMP + diphosphate + H(+)</text>
        <dbReference type="Rhea" id="RHEA:12228"/>
        <dbReference type="ChEBI" id="CHEBI:15377"/>
        <dbReference type="ChEBI" id="CHEBI:15378"/>
        <dbReference type="ChEBI" id="CHEBI:29985"/>
        <dbReference type="ChEBI" id="CHEBI:29991"/>
        <dbReference type="ChEBI" id="CHEBI:30616"/>
        <dbReference type="ChEBI" id="CHEBI:33019"/>
        <dbReference type="ChEBI" id="CHEBI:58048"/>
        <dbReference type="ChEBI" id="CHEBI:58359"/>
        <dbReference type="ChEBI" id="CHEBI:456215"/>
        <dbReference type="EC" id="6.3.5.4"/>
    </reaction>
</comment>
<keyword evidence="3" id="KW-0028">Amino-acid biosynthesis</keyword>
<name>A0A7Z9D637_9MICC</name>